<evidence type="ECO:0000256" key="7">
    <source>
        <dbReference type="ARBA" id="ARBA00023065"/>
    </source>
</evidence>
<evidence type="ECO:0000256" key="9">
    <source>
        <dbReference type="SAM" id="Phobius"/>
    </source>
</evidence>
<keyword evidence="3" id="KW-0050">Antiport</keyword>
<evidence type="ECO:0000313" key="12">
    <source>
        <dbReference type="Proteomes" id="UP000014977"/>
    </source>
</evidence>
<keyword evidence="12" id="KW-1185">Reference proteome</keyword>
<proteinExistence type="predicted"/>
<keyword evidence="2" id="KW-0813">Transport</keyword>
<feature type="transmembrane region" description="Helical" evidence="9">
    <location>
        <begin position="57"/>
        <end position="78"/>
    </location>
</feature>
<dbReference type="eggNOG" id="COG0025">
    <property type="taxonomic scope" value="Bacteria"/>
</dbReference>
<dbReference type="PANTHER" id="PTHR32507">
    <property type="entry name" value="NA(+)/H(+) ANTIPORTER 1"/>
    <property type="match status" value="1"/>
</dbReference>
<dbReference type="GO" id="GO:0015297">
    <property type="term" value="F:antiporter activity"/>
    <property type="evidence" value="ECO:0007669"/>
    <property type="project" value="UniProtKB-KW"/>
</dbReference>
<feature type="transmembrane region" description="Helical" evidence="9">
    <location>
        <begin position="404"/>
        <end position="423"/>
    </location>
</feature>
<evidence type="ECO:0000256" key="2">
    <source>
        <dbReference type="ARBA" id="ARBA00022448"/>
    </source>
</evidence>
<keyword evidence="4" id="KW-1003">Cell membrane</keyword>
<gene>
    <name evidence="11" type="ORF">dsmv_1208</name>
</gene>
<feature type="transmembrane region" description="Helical" evidence="9">
    <location>
        <begin position="377"/>
        <end position="398"/>
    </location>
</feature>
<feature type="transmembrane region" description="Helical" evidence="9">
    <location>
        <begin position="123"/>
        <end position="145"/>
    </location>
</feature>
<dbReference type="AlphaFoldDB" id="S7U1I3"/>
<evidence type="ECO:0000256" key="8">
    <source>
        <dbReference type="ARBA" id="ARBA00023136"/>
    </source>
</evidence>
<dbReference type="GO" id="GO:1902600">
    <property type="term" value="P:proton transmembrane transport"/>
    <property type="evidence" value="ECO:0007669"/>
    <property type="project" value="InterPro"/>
</dbReference>
<evidence type="ECO:0000256" key="1">
    <source>
        <dbReference type="ARBA" id="ARBA00004651"/>
    </source>
</evidence>
<protein>
    <submittedName>
        <fullName evidence="11">Sodium/hydrogen exchanger</fullName>
    </submittedName>
</protein>
<evidence type="ECO:0000256" key="5">
    <source>
        <dbReference type="ARBA" id="ARBA00022692"/>
    </source>
</evidence>
<reference evidence="11 12" key="1">
    <citation type="journal article" date="2013" name="Genome Announc.">
        <title>Draft genome sequences for three mercury-methylating, sulfate-reducing bacteria.</title>
        <authorList>
            <person name="Brown S.D."/>
            <person name="Hurt R.A.Jr."/>
            <person name="Gilmour C.C."/>
            <person name="Elias D.A."/>
        </authorList>
    </citation>
    <scope>NUCLEOTIDE SEQUENCE [LARGE SCALE GENOMIC DNA]</scope>
    <source>
        <strain evidence="11 12">DSM 2059</strain>
    </source>
</reference>
<feature type="domain" description="Cation/H+ exchanger transmembrane" evidence="10">
    <location>
        <begin position="44"/>
        <end position="431"/>
    </location>
</feature>
<dbReference type="PANTHER" id="PTHR32507:SF8">
    <property type="entry name" value="CNH1P"/>
    <property type="match status" value="1"/>
</dbReference>
<comment type="subcellular location">
    <subcellularLocation>
        <location evidence="1">Cell membrane</location>
        <topology evidence="1">Multi-pass membrane protein</topology>
    </subcellularLocation>
</comment>
<dbReference type="Proteomes" id="UP000014977">
    <property type="component" value="Unassembled WGS sequence"/>
</dbReference>
<dbReference type="EMBL" id="ATHJ01000057">
    <property type="protein sequence ID" value="EPR43182.1"/>
    <property type="molecule type" value="Genomic_DNA"/>
</dbReference>
<dbReference type="OrthoDB" id="9810860at2"/>
<feature type="transmembrane region" description="Helical" evidence="9">
    <location>
        <begin position="197"/>
        <end position="215"/>
    </location>
</feature>
<evidence type="ECO:0000256" key="4">
    <source>
        <dbReference type="ARBA" id="ARBA00022475"/>
    </source>
</evidence>
<dbReference type="STRING" id="897.B2D07_08000"/>
<feature type="transmembrane region" description="Helical" evidence="9">
    <location>
        <begin position="344"/>
        <end position="365"/>
    </location>
</feature>
<keyword evidence="6 9" id="KW-1133">Transmembrane helix</keyword>
<feature type="transmembrane region" description="Helical" evidence="9">
    <location>
        <begin position="227"/>
        <end position="252"/>
    </location>
</feature>
<dbReference type="PATRIC" id="fig|1121405.3.peg.496"/>
<dbReference type="Pfam" id="PF00999">
    <property type="entry name" value="Na_H_Exchanger"/>
    <property type="match status" value="1"/>
</dbReference>
<dbReference type="InterPro" id="IPR006153">
    <property type="entry name" value="Cation/H_exchanger_TM"/>
</dbReference>
<organism evidence="11 12">
    <name type="scientific">Desulfococcus multivorans DSM 2059</name>
    <dbReference type="NCBI Taxonomy" id="1121405"/>
    <lineage>
        <taxon>Bacteria</taxon>
        <taxon>Pseudomonadati</taxon>
        <taxon>Thermodesulfobacteriota</taxon>
        <taxon>Desulfobacteria</taxon>
        <taxon>Desulfobacterales</taxon>
        <taxon>Desulfococcaceae</taxon>
        <taxon>Desulfococcus</taxon>
    </lineage>
</organism>
<dbReference type="RefSeq" id="WP_020875555.1">
    <property type="nucleotide sequence ID" value="NZ_ATHJ01000057.1"/>
</dbReference>
<keyword evidence="7" id="KW-0406">Ion transport</keyword>
<comment type="caution">
    <text evidence="11">The sequence shown here is derived from an EMBL/GenBank/DDBJ whole genome shotgun (WGS) entry which is preliminary data.</text>
</comment>
<keyword evidence="5 9" id="KW-0812">Transmembrane</keyword>
<feature type="transmembrane region" description="Helical" evidence="9">
    <location>
        <begin position="31"/>
        <end position="50"/>
    </location>
</feature>
<dbReference type="Gene3D" id="1.20.1530.20">
    <property type="match status" value="1"/>
</dbReference>
<accession>S7U1I3</accession>
<dbReference type="GO" id="GO:0005886">
    <property type="term" value="C:plasma membrane"/>
    <property type="evidence" value="ECO:0007669"/>
    <property type="project" value="UniProtKB-SubCell"/>
</dbReference>
<name>S7U1I3_DESML</name>
<evidence type="ECO:0000256" key="3">
    <source>
        <dbReference type="ARBA" id="ARBA00022449"/>
    </source>
</evidence>
<evidence type="ECO:0000313" key="11">
    <source>
        <dbReference type="EMBL" id="EPR43182.1"/>
    </source>
</evidence>
<sequence length="437" mass="47598">MTQLSFTYTNSPYKAQQLIEFNDPGLFTVELYDVGLLVLGLIVLIAVILPRLVSDRLMVTAPLVYMATGALLFLLPWAPTLPDLVDDAWWPKRLTELGVIIALTSAGLKINRPFARTTWTVSWRLLAVTMPLSIAFAAWLGWWLAGLMPAAALLLGAVISPTDPVLASDVQTTAPGQPDDSSTRLALTTEAGLNDGLAFPFTNLAIAVALVGLAPSEWLLGWLIIDVFYKIIVGVLVGAVSGWLMAQLFFRFPATRGLPKTMTGIAVLSLTLVPYGFAELLSSYGFIAVFVGACVFRDVECSHEYHAALHELSEEFERVFVAVLMYLLGAYAASGLLGHMTLPMWGLVVCIVFLVRPISGLIGLVGSDLPRRKRLAISFFGIRGIGSFYYLAYGVYHAHFPEAMSVWAIVIAVVTISVFVHGITARSVMNWVATERN</sequence>
<evidence type="ECO:0000256" key="6">
    <source>
        <dbReference type="ARBA" id="ARBA00022989"/>
    </source>
</evidence>
<feature type="transmembrane region" description="Helical" evidence="9">
    <location>
        <begin position="316"/>
        <end position="338"/>
    </location>
</feature>
<feature type="transmembrane region" description="Helical" evidence="9">
    <location>
        <begin position="272"/>
        <end position="296"/>
    </location>
</feature>
<feature type="transmembrane region" description="Helical" evidence="9">
    <location>
        <begin position="90"/>
        <end position="111"/>
    </location>
</feature>
<keyword evidence="8 9" id="KW-0472">Membrane</keyword>
<dbReference type="InterPro" id="IPR038770">
    <property type="entry name" value="Na+/solute_symporter_sf"/>
</dbReference>
<evidence type="ECO:0000259" key="10">
    <source>
        <dbReference type="Pfam" id="PF00999"/>
    </source>
</evidence>